<keyword evidence="2 8" id="KW-0808">Transferase</keyword>
<evidence type="ECO:0000256" key="5">
    <source>
        <dbReference type="ARBA" id="ARBA00022833"/>
    </source>
</evidence>
<dbReference type="InterPro" id="IPR007066">
    <property type="entry name" value="RNA_pol_Rpb1_3"/>
</dbReference>
<dbReference type="PANTHER" id="PTHR19376">
    <property type="entry name" value="DNA-DIRECTED RNA POLYMERASE"/>
    <property type="match status" value="1"/>
</dbReference>
<dbReference type="SMART" id="SM00663">
    <property type="entry name" value="RPOLA_N"/>
    <property type="match status" value="1"/>
</dbReference>
<dbReference type="Proteomes" id="UP000594263">
    <property type="component" value="Unplaced"/>
</dbReference>
<evidence type="ECO:0000313" key="10">
    <source>
        <dbReference type="EnsemblPlants" id="Kaladp0046s0330.2.v1.1"/>
    </source>
</evidence>
<comment type="similarity">
    <text evidence="8">Belongs to the RNA polymerase beta' chain family.</text>
</comment>
<dbReference type="GO" id="GO:0006351">
    <property type="term" value="P:DNA-templated transcription"/>
    <property type="evidence" value="ECO:0007669"/>
    <property type="project" value="InterPro"/>
</dbReference>
<organism evidence="10 11">
    <name type="scientific">Kalanchoe fedtschenkoi</name>
    <name type="common">Lavender scallops</name>
    <name type="synonym">South American air plant</name>
    <dbReference type="NCBI Taxonomy" id="63787"/>
    <lineage>
        <taxon>Eukaryota</taxon>
        <taxon>Viridiplantae</taxon>
        <taxon>Streptophyta</taxon>
        <taxon>Embryophyta</taxon>
        <taxon>Tracheophyta</taxon>
        <taxon>Spermatophyta</taxon>
        <taxon>Magnoliopsida</taxon>
        <taxon>eudicotyledons</taxon>
        <taxon>Gunneridae</taxon>
        <taxon>Pentapetalae</taxon>
        <taxon>Saxifragales</taxon>
        <taxon>Crassulaceae</taxon>
        <taxon>Kalanchoe</taxon>
    </lineage>
</organism>
<keyword evidence="3 8" id="KW-0548">Nucleotidyltransferase</keyword>
<dbReference type="EnsemblPlants" id="Kaladp0046s0330.1.v1.1">
    <property type="protein sequence ID" value="Kaladp0046s0330.1.v1.1"/>
    <property type="gene ID" value="Kaladp0046s0330.v1.1"/>
</dbReference>
<dbReference type="GO" id="GO:0003899">
    <property type="term" value="F:DNA-directed RNA polymerase activity"/>
    <property type="evidence" value="ECO:0007669"/>
    <property type="project" value="UniProtKB-EC"/>
</dbReference>
<keyword evidence="6 8" id="KW-0804">Transcription</keyword>
<keyword evidence="4" id="KW-0479">Metal-binding</keyword>
<dbReference type="InterPro" id="IPR038120">
    <property type="entry name" value="Rpb1_funnel_sf"/>
</dbReference>
<dbReference type="GO" id="GO:0000418">
    <property type="term" value="C:RNA polymerase IV complex"/>
    <property type="evidence" value="ECO:0007669"/>
    <property type="project" value="EnsemblPlants"/>
</dbReference>
<evidence type="ECO:0000256" key="3">
    <source>
        <dbReference type="ARBA" id="ARBA00022695"/>
    </source>
</evidence>
<name>A0A7N0TX24_KALFE</name>
<evidence type="ECO:0000256" key="2">
    <source>
        <dbReference type="ARBA" id="ARBA00022679"/>
    </source>
</evidence>
<dbReference type="Gene3D" id="4.10.860.120">
    <property type="entry name" value="RNA polymerase II, clamp domain"/>
    <property type="match status" value="1"/>
</dbReference>
<dbReference type="InterPro" id="IPR006592">
    <property type="entry name" value="RNA_pol_N"/>
</dbReference>
<dbReference type="EnsemblPlants" id="Kaladp0046s0330.2.v1.1">
    <property type="protein sequence ID" value="Kaladp0046s0330.2.v1.1"/>
    <property type="gene ID" value="Kaladp0046s0330.v1.1"/>
</dbReference>
<dbReference type="InterPro" id="IPR045867">
    <property type="entry name" value="DNA-dir_RpoC_beta_prime"/>
</dbReference>
<dbReference type="InterPro" id="IPR044893">
    <property type="entry name" value="RNA_pol_Rpb1_clamp_domain"/>
</dbReference>
<feature type="domain" description="RNA polymerase N-terminal" evidence="9">
    <location>
        <begin position="223"/>
        <end position="496"/>
    </location>
</feature>
<comment type="catalytic activity">
    <reaction evidence="7 8">
        <text>RNA(n) + a ribonucleoside 5'-triphosphate = RNA(n+1) + diphosphate</text>
        <dbReference type="Rhea" id="RHEA:21248"/>
        <dbReference type="Rhea" id="RHEA-COMP:14527"/>
        <dbReference type="Rhea" id="RHEA-COMP:17342"/>
        <dbReference type="ChEBI" id="CHEBI:33019"/>
        <dbReference type="ChEBI" id="CHEBI:61557"/>
        <dbReference type="ChEBI" id="CHEBI:140395"/>
        <dbReference type="EC" id="2.7.7.6"/>
    </reaction>
</comment>
<dbReference type="InterPro" id="IPR007083">
    <property type="entry name" value="RNA_pol_Rpb1_4"/>
</dbReference>
<dbReference type="Gene3D" id="2.40.40.20">
    <property type="match status" value="1"/>
</dbReference>
<keyword evidence="1 8" id="KW-0240">DNA-directed RNA polymerase</keyword>
<dbReference type="Pfam" id="PF05000">
    <property type="entry name" value="RNA_pol_Rpb1_4"/>
    <property type="match status" value="1"/>
</dbReference>
<dbReference type="InterPro" id="IPR042102">
    <property type="entry name" value="RNA_pol_Rpb1_3_sf"/>
</dbReference>
<protein>
    <recommendedName>
        <fullName evidence="8">DNA-directed RNA polymerase subunit</fullName>
        <ecNumber evidence="8">2.7.7.6</ecNumber>
    </recommendedName>
</protein>
<dbReference type="Pfam" id="PF04983">
    <property type="entry name" value="RNA_pol_Rpb1_3"/>
    <property type="match status" value="1"/>
</dbReference>
<dbReference type="GO" id="GO:0030422">
    <property type="term" value="P:siRNA processing"/>
    <property type="evidence" value="ECO:0007669"/>
    <property type="project" value="EnsemblPlants"/>
</dbReference>
<dbReference type="Gramene" id="Kaladp0046s0330.2.v1.1">
    <property type="protein sequence ID" value="Kaladp0046s0330.2.v1.1"/>
    <property type="gene ID" value="Kaladp0046s0330.v1.1"/>
</dbReference>
<dbReference type="GO" id="GO:0003677">
    <property type="term" value="F:DNA binding"/>
    <property type="evidence" value="ECO:0007669"/>
    <property type="project" value="InterPro"/>
</dbReference>
<dbReference type="Gramene" id="Kaladp0046s0330.1.v1.1">
    <property type="protein sequence ID" value="Kaladp0046s0330.1.v1.1"/>
    <property type="gene ID" value="Kaladp0046s0330.v1.1"/>
</dbReference>
<keyword evidence="5" id="KW-0862">Zinc</keyword>
<dbReference type="GO" id="GO:0010495">
    <property type="term" value="P:siRNA-mediated long-distance post-transcriptional gene silencing"/>
    <property type="evidence" value="ECO:0007669"/>
    <property type="project" value="EnsemblPlants"/>
</dbReference>
<keyword evidence="11" id="KW-1185">Reference proteome</keyword>
<evidence type="ECO:0000256" key="7">
    <source>
        <dbReference type="ARBA" id="ARBA00048552"/>
    </source>
</evidence>
<dbReference type="Gene3D" id="1.10.132.30">
    <property type="match status" value="1"/>
</dbReference>
<accession>A0A7N0TX24</accession>
<dbReference type="Gene3D" id="3.10.450.40">
    <property type="match status" value="1"/>
</dbReference>
<dbReference type="Gene3D" id="3.30.1490.180">
    <property type="entry name" value="RNA polymerase ii"/>
    <property type="match status" value="1"/>
</dbReference>
<evidence type="ECO:0000259" key="9">
    <source>
        <dbReference type="SMART" id="SM00663"/>
    </source>
</evidence>
<evidence type="ECO:0000256" key="4">
    <source>
        <dbReference type="ARBA" id="ARBA00022723"/>
    </source>
</evidence>
<dbReference type="CDD" id="cd10506">
    <property type="entry name" value="RNAP_IV_RPD1_N"/>
    <property type="match status" value="1"/>
</dbReference>
<dbReference type="SUPFAM" id="SSF64484">
    <property type="entry name" value="beta and beta-prime subunits of DNA dependent RNA-polymerase"/>
    <property type="match status" value="1"/>
</dbReference>
<sequence length="1405" mass="157607">MNNDLLEEQSLPTASVTRLHFGLLKQEVVEKFAVFEINQASEVSDPRLGFPNLSNECSTCGGKVAKNCEGHYGVVQFPCTILHPYFVSEIVRLLNKVCPACKSVRKDAKAKAADAKIKRQRLDCKYCGNNKVGWYPPMKFKVSSHDIFKRTTIMVEASENVPKKYQNKIPKLPDDYWSFIPDDGEEQDITAKPNRKVLTHAQVHHLLESIDIVIVKQHIAKIDSLFLNSALVTPNSHRITEVTHAFSDSQTLMFDERTRAYKKLVDFRGKPTELGSRFHECLKLSKLSSEKTSVSGVSGSKYIKEIILGKRTDFSFRMVVVGDPKIKLSEIGIPCRIAERLQVSERITHWNWEKLSAYCQLKIFEKGELLVRRNNSLVQVHRLTDCRAGDIIYRPLSNGDTLLINRPPSIHQHSLIALSAKILPMNSVLSINPLCCSPLRGDFDGDCLHGYIPQSVNCRVELEELIALDKQLTDGQSGRNLLSLSQDSLTAAFIVLDDDVMLTRTQMQQLAMFNPHQLPSPAIFKSPLKKAAAWTGMQLFSMLLPGDLKHSFQGDCAQITDGDLIYSSRTYSWLRDPDDNLYRQLIKHGKSSPLKFLYDAQDVLSEWFSIRGFSVSLADMYLTPDCSSRQNMVEEVRCGLREADQTSQFRQLMVDGNRDLMSGRCHRRNEEMINEAEAASIERQKSAALCQASVYAFKKVFADIQNLTYQYASKDNSILAMVKSGSKGNMQKLVQHSMCLGLQHSMLPLSFRFPHQLTCEAWNNQKKANDAAESYIPYAVIESSYLSGLNPVECFVHSVTSRQSSFSDNADLPGTLTRKLMFLLRDYCMAYDGTVRNSYGNQVAQFTYDVDDSIKHDDDKVVAGQPVGSLAACAVSEAAYSALDQPVSLLEASPLLNIKKVLECGSSRSTGDQTVSLFLSKKLGRHRHGFEYGALEVKSHLEILRFSDIVTSVQINFQQPSGCWVCHFHARKEFLKTRRLNLRSIIEALQNRCFVVQGESKFYLPTLQISCTRECSDLRLEKSCDDLFCLSIAFEGAKTSSLGFDAIRDVVVPLLLETVIKGFPEIKKVDVLWKDGPRVPKFCREASGELYLTVALCGDSGRKKFWNILLDCCLPVMDLIDWERSHPDNVHAIFSSYGVDSAMSYFVKTLNSAVSETGKAILPKHLLLVANSLSLTGEFAGLSAAGMAKQRAAMEVSTPFVQACFSGPAECFVKAAKTEVVDSLEGSIDALAWGNTPPVGTGAQFEILFSQQGCQVDKPTDVYSLLGGKDVHHNEDAENKLPTLAVPAKLFRDRFTFSDVVRLYDEWKYILHKTRTNHLLNDSDREAMLMALRFHPSKNVKIGSGVKEIKVGYHPVHKVRCFFVIRTDGSEEDFSFRKCTLGALQIIHPKAIRIFKSKWQRAGTE</sequence>
<reference evidence="10" key="1">
    <citation type="submission" date="2021-01" db="UniProtKB">
        <authorList>
            <consortium name="EnsemblPlants"/>
        </authorList>
    </citation>
    <scope>IDENTIFICATION</scope>
</reference>
<evidence type="ECO:0000313" key="11">
    <source>
        <dbReference type="Proteomes" id="UP000594263"/>
    </source>
</evidence>
<dbReference type="Gene3D" id="1.10.274.100">
    <property type="entry name" value="RNA polymerase Rpb1, domain 3"/>
    <property type="match status" value="1"/>
</dbReference>
<dbReference type="Pfam" id="PF11523">
    <property type="entry name" value="DUF3223"/>
    <property type="match status" value="1"/>
</dbReference>
<evidence type="ECO:0000256" key="1">
    <source>
        <dbReference type="ARBA" id="ARBA00022478"/>
    </source>
</evidence>
<dbReference type="InterPro" id="IPR000722">
    <property type="entry name" value="RNA_pol_asu"/>
</dbReference>
<dbReference type="InterPro" id="IPR007080">
    <property type="entry name" value="RNA_pol_Rpb1_1"/>
</dbReference>
<dbReference type="GO" id="GO:0046872">
    <property type="term" value="F:metal ion binding"/>
    <property type="evidence" value="ECO:0007669"/>
    <property type="project" value="UniProtKB-KW"/>
</dbReference>
<dbReference type="Pfam" id="PF04997">
    <property type="entry name" value="RNA_pol_Rpb1_1"/>
    <property type="match status" value="1"/>
</dbReference>
<proteinExistence type="inferred from homology"/>
<evidence type="ECO:0000256" key="6">
    <source>
        <dbReference type="ARBA" id="ARBA00023163"/>
    </source>
</evidence>
<evidence type="ECO:0000256" key="8">
    <source>
        <dbReference type="RuleBase" id="RU004279"/>
    </source>
</evidence>
<comment type="function">
    <text evidence="8">DNA-dependent RNA polymerase catalyzes the transcription of DNA into RNA using the four ribonucleoside triphosphates as substrates.</text>
</comment>
<dbReference type="EC" id="2.7.7.6" evidence="8"/>
<dbReference type="OMA" id="CCSPFRG"/>
<dbReference type="InterPro" id="IPR040403">
    <property type="entry name" value="NRPD1_N"/>
</dbReference>
<dbReference type="Pfam" id="PF00623">
    <property type="entry name" value="RNA_pol_Rpb1_2"/>
    <property type="match status" value="1"/>
</dbReference>
<dbReference type="GO" id="GO:0005654">
    <property type="term" value="C:nucleoplasm"/>
    <property type="evidence" value="ECO:0007669"/>
    <property type="project" value="EnsemblPlants"/>
</dbReference>
<dbReference type="PANTHER" id="PTHR19376:SF36">
    <property type="entry name" value="DNA-DIRECTED RNA POLYMERASE IV SUBUNIT 1"/>
    <property type="match status" value="1"/>
</dbReference>